<accession>A0A0P1BDX1</accession>
<feature type="region of interest" description="Disordered" evidence="1">
    <location>
        <begin position="1"/>
        <end position="34"/>
    </location>
</feature>
<dbReference type="PANTHER" id="PTHR14187">
    <property type="entry name" value="ALPHA KINASE/ELONGATION FACTOR 2 KINASE"/>
    <property type="match status" value="1"/>
</dbReference>
<dbReference type="Gene3D" id="3.30.420.40">
    <property type="match status" value="2"/>
</dbReference>
<evidence type="ECO:0008006" key="4">
    <source>
        <dbReference type="Google" id="ProtNLM"/>
    </source>
</evidence>
<proteinExistence type="predicted"/>
<dbReference type="OrthoDB" id="2963168at2759"/>
<dbReference type="InterPro" id="IPR043129">
    <property type="entry name" value="ATPase_NBD"/>
</dbReference>
<dbReference type="STRING" id="401625.A0A0P1BDX1"/>
<keyword evidence="3" id="KW-1185">Reference proteome</keyword>
<evidence type="ECO:0000256" key="1">
    <source>
        <dbReference type="SAM" id="MobiDB-lite"/>
    </source>
</evidence>
<dbReference type="EMBL" id="CCYA01000221">
    <property type="protein sequence ID" value="CEH13496.1"/>
    <property type="molecule type" value="Genomic_DNA"/>
</dbReference>
<organism evidence="2 3">
    <name type="scientific">Ceraceosorus bombacis</name>
    <dbReference type="NCBI Taxonomy" id="401625"/>
    <lineage>
        <taxon>Eukaryota</taxon>
        <taxon>Fungi</taxon>
        <taxon>Dikarya</taxon>
        <taxon>Basidiomycota</taxon>
        <taxon>Ustilaginomycotina</taxon>
        <taxon>Exobasidiomycetes</taxon>
        <taxon>Ceraceosorales</taxon>
        <taxon>Ceraceosoraceae</taxon>
        <taxon>Ceraceosorus</taxon>
    </lineage>
</organism>
<dbReference type="Gene3D" id="3.90.640.10">
    <property type="entry name" value="Actin, Chain A, domain 4"/>
    <property type="match status" value="1"/>
</dbReference>
<dbReference type="AlphaFoldDB" id="A0A0P1BDX1"/>
<dbReference type="Proteomes" id="UP000054845">
    <property type="component" value="Unassembled WGS sequence"/>
</dbReference>
<reference evidence="2 3" key="1">
    <citation type="submission" date="2014-09" db="EMBL/GenBank/DDBJ databases">
        <authorList>
            <person name="Magalhaes I.L.F."/>
            <person name="Oliveira U."/>
            <person name="Santos F.R."/>
            <person name="Vidigal T.H.D.A."/>
            <person name="Brescovit A.D."/>
            <person name="Santos A.J."/>
        </authorList>
    </citation>
    <scope>NUCLEOTIDE SEQUENCE [LARGE SCALE GENOMIC DNA]</scope>
</reference>
<evidence type="ECO:0000313" key="2">
    <source>
        <dbReference type="EMBL" id="CEH13496.1"/>
    </source>
</evidence>
<protein>
    <recommendedName>
        <fullName evidence="4">Molecular chaperones HSP70/HSC70, HSP70 superfamily</fullName>
    </recommendedName>
</protein>
<dbReference type="PANTHER" id="PTHR14187:SF5">
    <property type="entry name" value="HEAT SHOCK 70 KDA PROTEIN 12A"/>
    <property type="match status" value="1"/>
</dbReference>
<feature type="compositionally biased region" description="Low complexity" evidence="1">
    <location>
        <begin position="17"/>
        <end position="34"/>
    </location>
</feature>
<sequence>MPSNGFGRESVSTMDRSGGSSNGHGSNAHASGSANVTGNNYNQYLADGSVAPRLQRRAGKDWLPYQGERQLIISIDLGTTYSGASYCILEPGKKPRIEDCRAYPGQASGLSKVPSVVTYDAEGNARFFGAEAEGPEADVVLDEGGSQIRWWKLHLKPAHLHVILAGDSNETTDQLDLDPLPPGVTAEQVCSTFLAYIIRCVVSMPAKLPPHVAMLLIQDRLKGTRWDNFEDLRHLRQAFSEGIKQSFARADVEQILLPIGSSSESDSKIGLRRGKLVFTGKEIAELFEPSIKATVESIERRVEQCGGGAGSLITVAAVGGFSESEFYRNEVQRRLGNKVQLSKPDESTAKAVASGSLVWLIDGVVSSRVSRLDYGIKCATVYKPEKPGHVARRGQVYSGVDGTEHLPGAFGCVLRKGTSGRDDEEHISPFVLTWLKNVPCTAAISLYVYRGDEEGTEFVDEAGFEQLATFMIDMEPFRPLLKTCRSTDGGEYIRADVELAMRLNATEISAQCLFRHGGSLYRGPVSVAATHN</sequence>
<dbReference type="SUPFAM" id="SSF53067">
    <property type="entry name" value="Actin-like ATPase domain"/>
    <property type="match status" value="2"/>
</dbReference>
<name>A0A0P1BDX1_9BASI</name>
<dbReference type="CDD" id="cd10170">
    <property type="entry name" value="ASKHA_NBD_HSP70"/>
    <property type="match status" value="1"/>
</dbReference>
<evidence type="ECO:0000313" key="3">
    <source>
        <dbReference type="Proteomes" id="UP000054845"/>
    </source>
</evidence>